<dbReference type="OrthoDB" id="15036at2"/>
<organism evidence="1 2">
    <name type="scientific">Acidithiobacillus ferrooxidans</name>
    <name type="common">Thiobacillus ferrooxidans</name>
    <dbReference type="NCBI Taxonomy" id="920"/>
    <lineage>
        <taxon>Bacteria</taxon>
        <taxon>Pseudomonadati</taxon>
        <taxon>Pseudomonadota</taxon>
        <taxon>Acidithiobacillia</taxon>
        <taxon>Acidithiobacillales</taxon>
        <taxon>Acidithiobacillaceae</taxon>
        <taxon>Acidithiobacillus</taxon>
    </lineage>
</organism>
<dbReference type="GeneID" id="65281893"/>
<accession>A0A2W1K353</accession>
<protein>
    <submittedName>
        <fullName evidence="1">Uncharacterized protein</fullName>
    </submittedName>
</protein>
<comment type="caution">
    <text evidence="1">The sequence shown here is derived from an EMBL/GenBank/DDBJ whole genome shotgun (WGS) entry which is preliminary data.</text>
</comment>
<dbReference type="EMBL" id="QKQP01000005">
    <property type="protein sequence ID" value="PZD80870.1"/>
    <property type="molecule type" value="Genomic_DNA"/>
</dbReference>
<sequence>MSCCDRTIKDVSTVQKTAEGVAVHVDNSVEAKKVFAIVENCQTGQCDCMSTETKAKVTGMEVVQGENGTQIHIAGDLSPEEITAAMARSTKTL</sequence>
<evidence type="ECO:0000313" key="2">
    <source>
        <dbReference type="Proteomes" id="UP000248886"/>
    </source>
</evidence>
<gene>
    <name evidence="1" type="ORF">DN052_10645</name>
</gene>
<evidence type="ECO:0000313" key="1">
    <source>
        <dbReference type="EMBL" id="PZD80870.1"/>
    </source>
</evidence>
<reference evidence="1 2" key="1">
    <citation type="submission" date="2018-06" db="EMBL/GenBank/DDBJ databases">
        <title>Draft sequence of Acidithiobacillus ferrooxidans CCM 4253.</title>
        <authorList>
            <person name="Moya-Beltran A."/>
            <person name="Castro M."/>
            <person name="Covarrubias P.C."/>
            <person name="Issotta F."/>
            <person name="Janiczek O."/>
            <person name="Mandl M."/>
            <person name="Kucera J."/>
            <person name="Quatrini R."/>
        </authorList>
    </citation>
    <scope>NUCLEOTIDE SEQUENCE [LARGE SCALE GENOMIC DNA]</scope>
    <source>
        <strain evidence="1 2">CCM 4253</strain>
    </source>
</reference>
<name>A0A2W1K353_ACIFR</name>
<proteinExistence type="predicted"/>
<dbReference type="AlphaFoldDB" id="A0A2W1K353"/>
<dbReference type="RefSeq" id="WP_012537440.1">
    <property type="nucleotide sequence ID" value="NZ_AP025160.1"/>
</dbReference>
<dbReference type="OMA" id="AKVSFMD"/>
<dbReference type="Proteomes" id="UP000248886">
    <property type="component" value="Unassembled WGS sequence"/>
</dbReference>